<name>A0A0A9G102_ARUDO</name>
<reference evidence="1" key="1">
    <citation type="submission" date="2014-09" db="EMBL/GenBank/DDBJ databases">
        <authorList>
            <person name="Magalhaes I.L.F."/>
            <person name="Oliveira U."/>
            <person name="Santos F.R."/>
            <person name="Vidigal T.H.D.A."/>
            <person name="Brescovit A.D."/>
            <person name="Santos A.J."/>
        </authorList>
    </citation>
    <scope>NUCLEOTIDE SEQUENCE</scope>
    <source>
        <tissue evidence="1">Shoot tissue taken approximately 20 cm above the soil surface</tissue>
    </source>
</reference>
<evidence type="ECO:0000313" key="1">
    <source>
        <dbReference type="EMBL" id="JAE16216.1"/>
    </source>
</evidence>
<proteinExistence type="predicted"/>
<dbReference type="AlphaFoldDB" id="A0A0A9G102"/>
<accession>A0A0A9G102</accession>
<protein>
    <submittedName>
        <fullName evidence="1">Uncharacterized protein</fullName>
    </submittedName>
</protein>
<sequence>MVRVKILCAKRTNKVYLLPVVTPVLKQHVVKHTTKLRSAKSTISIGPLA</sequence>
<reference evidence="1" key="2">
    <citation type="journal article" date="2015" name="Data Brief">
        <title>Shoot transcriptome of the giant reed, Arundo donax.</title>
        <authorList>
            <person name="Barrero R.A."/>
            <person name="Guerrero F.D."/>
            <person name="Moolhuijzen P."/>
            <person name="Goolsby J.A."/>
            <person name="Tidwell J."/>
            <person name="Bellgard S.E."/>
            <person name="Bellgard M.I."/>
        </authorList>
    </citation>
    <scope>NUCLEOTIDE SEQUENCE</scope>
    <source>
        <tissue evidence="1">Shoot tissue taken approximately 20 cm above the soil surface</tissue>
    </source>
</reference>
<organism evidence="1">
    <name type="scientific">Arundo donax</name>
    <name type="common">Giant reed</name>
    <name type="synonym">Donax arundinaceus</name>
    <dbReference type="NCBI Taxonomy" id="35708"/>
    <lineage>
        <taxon>Eukaryota</taxon>
        <taxon>Viridiplantae</taxon>
        <taxon>Streptophyta</taxon>
        <taxon>Embryophyta</taxon>
        <taxon>Tracheophyta</taxon>
        <taxon>Spermatophyta</taxon>
        <taxon>Magnoliopsida</taxon>
        <taxon>Liliopsida</taxon>
        <taxon>Poales</taxon>
        <taxon>Poaceae</taxon>
        <taxon>PACMAD clade</taxon>
        <taxon>Arundinoideae</taxon>
        <taxon>Arundineae</taxon>
        <taxon>Arundo</taxon>
    </lineage>
</organism>
<dbReference type="EMBL" id="GBRH01181680">
    <property type="protein sequence ID" value="JAE16216.1"/>
    <property type="molecule type" value="Transcribed_RNA"/>
</dbReference>